<sequence>MCNNDLKIVILKWCCSGTLSGSCTKCDIHDLRGSLYKLYISKNLNSGWI</sequence>
<reference evidence="1" key="1">
    <citation type="submission" date="2014-11" db="EMBL/GenBank/DDBJ databases">
        <authorList>
            <person name="Amaro Gonzalez C."/>
        </authorList>
    </citation>
    <scope>NUCLEOTIDE SEQUENCE</scope>
</reference>
<organism evidence="1">
    <name type="scientific">Anguilla anguilla</name>
    <name type="common">European freshwater eel</name>
    <name type="synonym">Muraena anguilla</name>
    <dbReference type="NCBI Taxonomy" id="7936"/>
    <lineage>
        <taxon>Eukaryota</taxon>
        <taxon>Metazoa</taxon>
        <taxon>Chordata</taxon>
        <taxon>Craniata</taxon>
        <taxon>Vertebrata</taxon>
        <taxon>Euteleostomi</taxon>
        <taxon>Actinopterygii</taxon>
        <taxon>Neopterygii</taxon>
        <taxon>Teleostei</taxon>
        <taxon>Anguilliformes</taxon>
        <taxon>Anguillidae</taxon>
        <taxon>Anguilla</taxon>
    </lineage>
</organism>
<dbReference type="PROSITE" id="PS51257">
    <property type="entry name" value="PROKAR_LIPOPROTEIN"/>
    <property type="match status" value="1"/>
</dbReference>
<reference evidence="1" key="2">
    <citation type="journal article" date="2015" name="Fish Shellfish Immunol.">
        <title>Early steps in the European eel (Anguilla anguilla)-Vibrio vulnificus interaction in the gills: Role of the RtxA13 toxin.</title>
        <authorList>
            <person name="Callol A."/>
            <person name="Pajuelo D."/>
            <person name="Ebbesson L."/>
            <person name="Teles M."/>
            <person name="MacKenzie S."/>
            <person name="Amaro C."/>
        </authorList>
    </citation>
    <scope>NUCLEOTIDE SEQUENCE</scope>
</reference>
<dbReference type="AlphaFoldDB" id="A0A0E9RHX5"/>
<dbReference type="EMBL" id="GBXM01079858">
    <property type="protein sequence ID" value="JAH28719.1"/>
    <property type="molecule type" value="Transcribed_RNA"/>
</dbReference>
<evidence type="ECO:0000313" key="1">
    <source>
        <dbReference type="EMBL" id="JAH28719.1"/>
    </source>
</evidence>
<proteinExistence type="predicted"/>
<name>A0A0E9RHX5_ANGAN</name>
<accession>A0A0E9RHX5</accession>
<protein>
    <submittedName>
        <fullName evidence="1">Uncharacterized protein</fullName>
    </submittedName>
</protein>